<keyword evidence="1" id="KW-1133">Transmembrane helix</keyword>
<organism evidence="2 3">
    <name type="scientific">Stylonychia lemnae</name>
    <name type="common">Ciliate</name>
    <dbReference type="NCBI Taxonomy" id="5949"/>
    <lineage>
        <taxon>Eukaryota</taxon>
        <taxon>Sar</taxon>
        <taxon>Alveolata</taxon>
        <taxon>Ciliophora</taxon>
        <taxon>Intramacronucleata</taxon>
        <taxon>Spirotrichea</taxon>
        <taxon>Stichotrichia</taxon>
        <taxon>Sporadotrichida</taxon>
        <taxon>Oxytrichidae</taxon>
        <taxon>Stylonychinae</taxon>
        <taxon>Stylonychia</taxon>
    </lineage>
</organism>
<protein>
    <submittedName>
        <fullName evidence="2">Uncharacterized protein</fullName>
    </submittedName>
</protein>
<dbReference type="OrthoDB" id="285465at2759"/>
<reference evidence="2 3" key="1">
    <citation type="submission" date="2014-06" db="EMBL/GenBank/DDBJ databases">
        <authorList>
            <person name="Swart Estienne"/>
        </authorList>
    </citation>
    <scope>NUCLEOTIDE SEQUENCE [LARGE SCALE GENOMIC DNA]</scope>
    <source>
        <strain evidence="2 3">130c</strain>
    </source>
</reference>
<gene>
    <name evidence="2" type="primary">Contig1144.g1246</name>
    <name evidence="2" type="ORF">STYLEM_19073</name>
</gene>
<dbReference type="AlphaFoldDB" id="A0A078B8R8"/>
<keyword evidence="1" id="KW-0812">Transmembrane</keyword>
<proteinExistence type="predicted"/>
<dbReference type="InParanoid" id="A0A078B8R8"/>
<accession>A0A078B8R8</accession>
<name>A0A078B8R8_STYLE</name>
<evidence type="ECO:0000313" key="3">
    <source>
        <dbReference type="Proteomes" id="UP000039865"/>
    </source>
</evidence>
<evidence type="ECO:0000313" key="2">
    <source>
        <dbReference type="EMBL" id="CDW89933.1"/>
    </source>
</evidence>
<sequence>MNHLQTPQTAEQKEALHNLGLKPYEPHTYPNFADPDKTEYHLTSAAILGLSFLGRWYAPKINVTRLPFTISILMVPAFYFLSIHQKEKRFVYTSAERRSFEQNLEFYPVTRRAFNRAIALRNQEVSELKSKTATGAE</sequence>
<keyword evidence="3" id="KW-1185">Reference proteome</keyword>
<feature type="transmembrane region" description="Helical" evidence="1">
    <location>
        <begin position="64"/>
        <end position="81"/>
    </location>
</feature>
<evidence type="ECO:0000256" key="1">
    <source>
        <dbReference type="SAM" id="Phobius"/>
    </source>
</evidence>
<keyword evidence="1" id="KW-0472">Membrane</keyword>
<dbReference type="OMA" id="WITNAFI"/>
<dbReference type="Proteomes" id="UP000039865">
    <property type="component" value="Unassembled WGS sequence"/>
</dbReference>
<dbReference type="EMBL" id="CCKQ01017997">
    <property type="protein sequence ID" value="CDW89933.1"/>
    <property type="molecule type" value="Genomic_DNA"/>
</dbReference>